<gene>
    <name evidence="1" type="ORF">GCM10025791_28100</name>
</gene>
<dbReference type="PANTHER" id="PTHR37827:SF1">
    <property type="entry name" value="HNH DOMAIN-CONTAINING PROTEIN"/>
    <property type="match status" value="1"/>
</dbReference>
<proteinExistence type="predicted"/>
<dbReference type="PANTHER" id="PTHR37827">
    <property type="entry name" value="TUDOR DOMAIN-CONTAINING PROTEIN"/>
    <property type="match status" value="1"/>
</dbReference>
<name>A0AAV3U4A2_9ALTE</name>
<accession>A0AAV3U4A2</accession>
<sequence length="97" mass="11387">MSADRCALCGAQHTLTFHHLIPRSQHKNKWFRKNFDLTDMRERGIILCRSCHSFIHKQFSEKQLGREFNSLADLLANEAVQRHIIWAKKQAARSSIR</sequence>
<evidence type="ECO:0008006" key="3">
    <source>
        <dbReference type="Google" id="ProtNLM"/>
    </source>
</evidence>
<dbReference type="EMBL" id="BAABLX010000026">
    <property type="protein sequence ID" value="GAA4947010.1"/>
    <property type="molecule type" value="Genomic_DNA"/>
</dbReference>
<evidence type="ECO:0000313" key="2">
    <source>
        <dbReference type="Proteomes" id="UP001409585"/>
    </source>
</evidence>
<keyword evidence="2" id="KW-1185">Reference proteome</keyword>
<dbReference type="RefSeq" id="WP_345423380.1">
    <property type="nucleotide sequence ID" value="NZ_AP031496.1"/>
</dbReference>
<reference evidence="2" key="1">
    <citation type="journal article" date="2019" name="Int. J. Syst. Evol. Microbiol.">
        <title>The Global Catalogue of Microorganisms (GCM) 10K type strain sequencing project: providing services to taxonomists for standard genome sequencing and annotation.</title>
        <authorList>
            <consortium name="The Broad Institute Genomics Platform"/>
            <consortium name="The Broad Institute Genome Sequencing Center for Infectious Disease"/>
            <person name="Wu L."/>
            <person name="Ma J."/>
        </authorList>
    </citation>
    <scope>NUCLEOTIDE SEQUENCE [LARGE SCALE GENOMIC DNA]</scope>
    <source>
        <strain evidence="2">JCM 19134</strain>
    </source>
</reference>
<organism evidence="1 2">
    <name type="scientific">Halioxenophilus aromaticivorans</name>
    <dbReference type="NCBI Taxonomy" id="1306992"/>
    <lineage>
        <taxon>Bacteria</taxon>
        <taxon>Pseudomonadati</taxon>
        <taxon>Pseudomonadota</taxon>
        <taxon>Gammaproteobacteria</taxon>
        <taxon>Alteromonadales</taxon>
        <taxon>Alteromonadaceae</taxon>
        <taxon>Halioxenophilus</taxon>
    </lineage>
</organism>
<protein>
    <recommendedName>
        <fullName evidence="3">HNH domain-containing protein</fullName>
    </recommendedName>
</protein>
<dbReference type="AlphaFoldDB" id="A0AAV3U4A2"/>
<dbReference type="Gene3D" id="1.10.30.50">
    <property type="match status" value="1"/>
</dbReference>
<comment type="caution">
    <text evidence="1">The sequence shown here is derived from an EMBL/GenBank/DDBJ whole genome shotgun (WGS) entry which is preliminary data.</text>
</comment>
<evidence type="ECO:0000313" key="1">
    <source>
        <dbReference type="EMBL" id="GAA4947010.1"/>
    </source>
</evidence>
<dbReference type="Proteomes" id="UP001409585">
    <property type="component" value="Unassembled WGS sequence"/>
</dbReference>